<dbReference type="EMBL" id="JACAOD020000015">
    <property type="protein sequence ID" value="MBP5836211.1"/>
    <property type="molecule type" value="Genomic_DNA"/>
</dbReference>
<feature type="region of interest" description="Disordered" evidence="1">
    <location>
        <begin position="142"/>
        <end position="166"/>
    </location>
</feature>
<evidence type="ECO:0000313" key="3">
    <source>
        <dbReference type="EMBL" id="MBP5835778.1"/>
    </source>
</evidence>
<keyword evidence="2" id="KW-0472">Membrane</keyword>
<comment type="caution">
    <text evidence="4">The sequence shown here is derived from an EMBL/GenBank/DDBJ whole genome shotgun (WGS) entry which is preliminary data.</text>
</comment>
<keyword evidence="2" id="KW-1133">Transmembrane helix</keyword>
<name>A0ABS5CZ20_9MOLU</name>
<evidence type="ECO:0000313" key="4">
    <source>
        <dbReference type="EMBL" id="MBP5836211.1"/>
    </source>
</evidence>
<feature type="transmembrane region" description="Helical" evidence="2">
    <location>
        <begin position="12"/>
        <end position="32"/>
    </location>
</feature>
<evidence type="ECO:0000256" key="1">
    <source>
        <dbReference type="SAM" id="MobiDB-lite"/>
    </source>
</evidence>
<organism evidence="4 5">
    <name type="scientific">Candidatus Phytoplasma meliae</name>
    <dbReference type="NCBI Taxonomy" id="1848402"/>
    <lineage>
        <taxon>Bacteria</taxon>
        <taxon>Bacillati</taxon>
        <taxon>Mycoplasmatota</taxon>
        <taxon>Mollicutes</taxon>
        <taxon>Acholeplasmatales</taxon>
        <taxon>Acholeplasmataceae</taxon>
        <taxon>Candidatus Phytoplasma</taxon>
        <taxon>16SrXIII (Mexican periwinkle virescence group)</taxon>
    </lineage>
</organism>
<evidence type="ECO:0000256" key="2">
    <source>
        <dbReference type="SAM" id="Phobius"/>
    </source>
</evidence>
<dbReference type="Proteomes" id="UP001195571">
    <property type="component" value="Unassembled WGS sequence"/>
</dbReference>
<dbReference type="EMBL" id="JACAOD020000002">
    <property type="protein sequence ID" value="MBP5835778.1"/>
    <property type="molecule type" value="Genomic_DNA"/>
</dbReference>
<protein>
    <submittedName>
        <fullName evidence="4">Uncharacterized protein</fullName>
    </submittedName>
</protein>
<evidence type="ECO:0000313" key="5">
    <source>
        <dbReference type="Proteomes" id="UP001195571"/>
    </source>
</evidence>
<reference evidence="4 5" key="1">
    <citation type="submission" date="2021-04" db="EMBL/GenBank/DDBJ databases">
        <title>Genomic features of Candidatus Phytoplasma meliae isolate ChTYXIII (1SrXIII-G).</title>
        <authorList>
            <person name="Fernandez F.D."/>
            <person name="Conci L.R."/>
        </authorList>
    </citation>
    <scope>NUCLEOTIDE SEQUENCE [LARGE SCALE GENOMIC DNA]</scope>
    <source>
        <strain evidence="4">ChTYXIII-Mo</strain>
    </source>
</reference>
<feature type="compositionally biased region" description="Basic and acidic residues" evidence="1">
    <location>
        <begin position="146"/>
        <end position="166"/>
    </location>
</feature>
<keyword evidence="2" id="KW-0812">Transmembrane</keyword>
<accession>A0ABS5CZ20</accession>
<keyword evidence="5" id="KW-1185">Reference proteome</keyword>
<proteinExistence type="predicted"/>
<dbReference type="RefSeq" id="WP_203552044.1">
    <property type="nucleotide sequence ID" value="NZ_JACAOD020000002.1"/>
</dbReference>
<sequence>MPIEQIINHPYFSLSLAGGAFVVILFIIGFIARKNKKSIYRYQDLQKEGYKQIKIIKNSIQAVFKVKDECENIKKIIIETTGLKPDDNKEQALIKTLRDTLNFKEPKKEVITPPKTKKTSKPKKHFKETLQEENKDLFQDVLQDELPQKEQKDQPQKHDEAIFKKE</sequence>
<gene>
    <name evidence="3" type="ORF">CHTY_000835</name>
    <name evidence="4" type="ORF">CHTY_003145</name>
</gene>